<dbReference type="Proteomes" id="UP001267426">
    <property type="component" value="Unassembled WGS sequence"/>
</dbReference>
<dbReference type="PANTHER" id="PTHR37029:SF1">
    <property type="entry name" value="SSR1768 PROTEIN"/>
    <property type="match status" value="1"/>
</dbReference>
<dbReference type="InterPro" id="IPR019270">
    <property type="entry name" value="DUF2283"/>
</dbReference>
<dbReference type="EMBL" id="JAVRHT010000001">
    <property type="protein sequence ID" value="MDT0630143.1"/>
    <property type="molecule type" value="Genomic_DNA"/>
</dbReference>
<dbReference type="Pfam" id="PF10049">
    <property type="entry name" value="DUF2283"/>
    <property type="match status" value="1"/>
</dbReference>
<organism evidence="1 2">
    <name type="scientific">Rubrivirga litoralis</name>
    <dbReference type="NCBI Taxonomy" id="3075598"/>
    <lineage>
        <taxon>Bacteria</taxon>
        <taxon>Pseudomonadati</taxon>
        <taxon>Rhodothermota</taxon>
        <taxon>Rhodothermia</taxon>
        <taxon>Rhodothermales</taxon>
        <taxon>Rubricoccaceae</taxon>
        <taxon>Rubrivirga</taxon>
    </lineage>
</organism>
<dbReference type="RefSeq" id="WP_311661073.1">
    <property type="nucleotide sequence ID" value="NZ_JAVRHT010000001.1"/>
</dbReference>
<comment type="caution">
    <text evidence="1">The sequence shown here is derived from an EMBL/GenBank/DDBJ whole genome shotgun (WGS) entry which is preliminary data.</text>
</comment>
<accession>A0ABU3BLH2</accession>
<dbReference type="PANTHER" id="PTHR37029">
    <property type="entry name" value="SSR1768 PROTEIN"/>
    <property type="match status" value="1"/>
</dbReference>
<reference evidence="1 2" key="1">
    <citation type="submission" date="2023-09" db="EMBL/GenBank/DDBJ databases">
        <authorList>
            <person name="Rey-Velasco X."/>
        </authorList>
    </citation>
    <scope>NUCLEOTIDE SEQUENCE [LARGE SCALE GENOMIC DNA]</scope>
    <source>
        <strain evidence="1 2">F394</strain>
    </source>
</reference>
<name>A0ABU3BLH2_9BACT</name>
<gene>
    <name evidence="1" type="ORF">RM540_00145</name>
</gene>
<evidence type="ECO:0000313" key="1">
    <source>
        <dbReference type="EMBL" id="MDT0630143.1"/>
    </source>
</evidence>
<sequence length="68" mass="7209">MTFEYYPDTDTLYIALRTGTGADAAEVAPDVVLDYDEAGDVLGITVEHASERADLGSFSVTKIPALVA</sequence>
<keyword evidence="2" id="KW-1185">Reference proteome</keyword>
<evidence type="ECO:0000313" key="2">
    <source>
        <dbReference type="Proteomes" id="UP001267426"/>
    </source>
</evidence>
<protein>
    <submittedName>
        <fullName evidence="1">DUF2283 domain-containing protein</fullName>
    </submittedName>
</protein>
<proteinExistence type="predicted"/>